<dbReference type="AlphaFoldDB" id="A0A9P7UQV5"/>
<dbReference type="GO" id="GO:0005634">
    <property type="term" value="C:nucleus"/>
    <property type="evidence" value="ECO:0007669"/>
    <property type="project" value="TreeGrafter"/>
</dbReference>
<feature type="compositionally biased region" description="Polar residues" evidence="7">
    <location>
        <begin position="327"/>
        <end position="339"/>
    </location>
</feature>
<feature type="compositionally biased region" description="Low complexity" evidence="7">
    <location>
        <begin position="705"/>
        <end position="716"/>
    </location>
</feature>
<evidence type="ECO:0000259" key="9">
    <source>
        <dbReference type="PROSITE" id="PS51984"/>
    </source>
</evidence>
<dbReference type="InterPro" id="IPR046437">
    <property type="entry name" value="Ser_Thr-PK_POLO_box_1_sf"/>
</dbReference>
<evidence type="ECO:0000256" key="7">
    <source>
        <dbReference type="SAM" id="MobiDB-lite"/>
    </source>
</evidence>
<keyword evidence="5" id="KW-0418">Kinase</keyword>
<dbReference type="SUPFAM" id="SSF56112">
    <property type="entry name" value="Protein kinase-like (PK-like)"/>
    <property type="match status" value="1"/>
</dbReference>
<name>A0A9P7UQV5_9AGAR</name>
<feature type="region of interest" description="Disordered" evidence="7">
    <location>
        <begin position="683"/>
        <end position="716"/>
    </location>
</feature>
<dbReference type="InterPro" id="IPR033699">
    <property type="entry name" value="POLO_box_Plk4_1"/>
</dbReference>
<evidence type="ECO:0008006" key="12">
    <source>
        <dbReference type="Google" id="ProtNLM"/>
    </source>
</evidence>
<dbReference type="Pfam" id="PF18190">
    <property type="entry name" value="Plk4_PB1"/>
    <property type="match status" value="1"/>
</dbReference>
<gene>
    <name evidence="10" type="ORF">E1B28_011117</name>
</gene>
<dbReference type="Pfam" id="PF00069">
    <property type="entry name" value="Pkinase"/>
    <property type="match status" value="1"/>
</dbReference>
<comment type="caution">
    <text evidence="10">The sequence shown here is derived from an EMBL/GenBank/DDBJ whole genome shotgun (WGS) entry which is preliminary data.</text>
</comment>
<dbReference type="GeneID" id="66080192"/>
<accession>A0A9P7UQV5</accession>
<keyword evidence="4" id="KW-0547">Nucleotide-binding</keyword>
<comment type="subcellular location">
    <subcellularLocation>
        <location evidence="1">Cytoplasm</location>
    </subcellularLocation>
</comment>
<evidence type="ECO:0000256" key="6">
    <source>
        <dbReference type="ARBA" id="ARBA00022840"/>
    </source>
</evidence>
<evidence type="ECO:0000256" key="1">
    <source>
        <dbReference type="ARBA" id="ARBA00004496"/>
    </source>
</evidence>
<evidence type="ECO:0000256" key="5">
    <source>
        <dbReference type="ARBA" id="ARBA00022777"/>
    </source>
</evidence>
<dbReference type="PANTHER" id="PTHR24345:SF91">
    <property type="entry name" value="SERINE_THREONINE-PROTEIN KINASE PLK4"/>
    <property type="match status" value="1"/>
</dbReference>
<dbReference type="PROSITE" id="PS51984">
    <property type="entry name" value="CPB1"/>
    <property type="match status" value="1"/>
</dbReference>
<evidence type="ECO:0000313" key="11">
    <source>
        <dbReference type="Proteomes" id="UP001049176"/>
    </source>
</evidence>
<feature type="domain" description="Protein kinase" evidence="8">
    <location>
        <begin position="1"/>
        <end position="268"/>
    </location>
</feature>
<protein>
    <recommendedName>
        <fullName evidence="12">Non-specific serine/threonine protein kinase</fullName>
    </recommendedName>
</protein>
<dbReference type="PROSITE" id="PS50011">
    <property type="entry name" value="PROTEIN_KINASE_DOM"/>
    <property type="match status" value="1"/>
</dbReference>
<dbReference type="PANTHER" id="PTHR24345">
    <property type="entry name" value="SERINE/THREONINE-PROTEIN KINASE PLK"/>
    <property type="match status" value="1"/>
</dbReference>
<reference evidence="10" key="1">
    <citation type="journal article" date="2021" name="Genome Biol. Evol.">
        <title>The assembled and annotated genome of the fairy-ring fungus Marasmius oreades.</title>
        <authorList>
            <person name="Hiltunen M."/>
            <person name="Ament-Velasquez S.L."/>
            <person name="Johannesson H."/>
        </authorList>
    </citation>
    <scope>NUCLEOTIDE SEQUENCE</scope>
    <source>
        <strain evidence="10">03SP1</strain>
    </source>
</reference>
<feature type="region of interest" description="Disordered" evidence="7">
    <location>
        <begin position="273"/>
        <end position="310"/>
    </location>
</feature>
<evidence type="ECO:0000256" key="4">
    <source>
        <dbReference type="ARBA" id="ARBA00022741"/>
    </source>
</evidence>
<dbReference type="GO" id="GO:0004674">
    <property type="term" value="F:protein serine/threonine kinase activity"/>
    <property type="evidence" value="ECO:0007669"/>
    <property type="project" value="UniProtKB-KW"/>
</dbReference>
<organism evidence="10 11">
    <name type="scientific">Marasmius oreades</name>
    <name type="common">fairy-ring Marasmius</name>
    <dbReference type="NCBI Taxonomy" id="181124"/>
    <lineage>
        <taxon>Eukaryota</taxon>
        <taxon>Fungi</taxon>
        <taxon>Dikarya</taxon>
        <taxon>Basidiomycota</taxon>
        <taxon>Agaricomycotina</taxon>
        <taxon>Agaricomycetes</taxon>
        <taxon>Agaricomycetidae</taxon>
        <taxon>Agaricales</taxon>
        <taxon>Marasmiineae</taxon>
        <taxon>Marasmiaceae</taxon>
        <taxon>Marasmius</taxon>
    </lineage>
</organism>
<dbReference type="Gene3D" id="3.30.1120.120">
    <property type="match status" value="1"/>
</dbReference>
<evidence type="ECO:0000256" key="2">
    <source>
        <dbReference type="ARBA" id="ARBA00022527"/>
    </source>
</evidence>
<dbReference type="InterPro" id="IPR000719">
    <property type="entry name" value="Prot_kinase_dom"/>
</dbReference>
<dbReference type="InterPro" id="IPR011009">
    <property type="entry name" value="Kinase-like_dom_sf"/>
</dbReference>
<feature type="region of interest" description="Disordered" evidence="7">
    <location>
        <begin position="326"/>
        <end position="350"/>
    </location>
</feature>
<proteinExistence type="predicted"/>
<evidence type="ECO:0000256" key="3">
    <source>
        <dbReference type="ARBA" id="ARBA00022679"/>
    </source>
</evidence>
<dbReference type="Gene3D" id="1.10.510.10">
    <property type="entry name" value="Transferase(Phosphotransferase) domain 1"/>
    <property type="match status" value="1"/>
</dbReference>
<dbReference type="CDD" id="cd14014">
    <property type="entry name" value="STKc_PknB_like"/>
    <property type="match status" value="1"/>
</dbReference>
<keyword evidence="6" id="KW-0067">ATP-binding</keyword>
<sequence length="856" mass="94568">MSQGLISSVLLTEGKDRLENYDILDSIYCQGTSHVLKARCIRGRCKGRLVALKKHSSQDLSSEVLHQGLYHLNVVSLFSVFSGLLHRYHVLELCSGGSLSNLLDSRDNSLLPEREIISIARPLFDALSYLNREGIVHCSISPNAILFTNEQRVKLTNFTHAIQLPSQDTTIAYFLEHPQYTSPEILSRKSFDCASDLWSLGVVIFRCYTGELPFQASGSRDLLENVLRGRYAIPSQVSPDFRNLISGLLNTDPSRRPDLNLILNQPPFSDPSNLKVLPQPISRPANKRPHLPYRMPSSKPAYRSSSTARAPLREIQNADLRRVLSDEISTSTIKPQQKRTSSDSRPAITAIGASQNTYDKLKRTSFDLTPLTEPPPGLLSSRLRHLKALSSESTPDADFVKQRLLQKPLIAHMCNGEAMSENGDETESDSDITMLPIGTSRPSALNTTLLSPRVHKTVNGQITILSSRSVLVDFREGERRRGEEGTEVFVISPQGDEVKVYDAPHLNIPTCFEEPKEEHDLASLPRRYWKQYNDASTLVARIRQRTPRMVLYEGSVQFTLMANGPQGDVEILMTKSIASHSVSKKSNRGKDENQVQVQVPTRRLRYSSQTQTLELSNYTTSSEGKEWKTTTHHILSNDSAQVDRDSFKLAGLSSDEDDTIGHLMRFLHVCAIVEADDFHGDGARAVNPSPSKPLLGSESNQKTLSGSGSVGSHVVGGSSRTIGRSLSIVDLAPRPVKFSSSTTKSENELSTGNNKKDVADLDTFELLLGSRTSGKGFGVTDATPSWVQDASLGHGMTGGLAVQSKFIPSVGWCIRHNSRVSQGGRYKIMFLDGAVLDIDVDEEWAELACPDGTKYR</sequence>
<feature type="domain" description="Cryptic POLO box 1 (CPB1)" evidence="9">
    <location>
        <begin position="437"/>
        <end position="545"/>
    </location>
</feature>
<dbReference type="GO" id="GO:0005737">
    <property type="term" value="C:cytoplasm"/>
    <property type="evidence" value="ECO:0007669"/>
    <property type="project" value="UniProtKB-SubCell"/>
</dbReference>
<dbReference type="GO" id="GO:0005524">
    <property type="term" value="F:ATP binding"/>
    <property type="evidence" value="ECO:0007669"/>
    <property type="project" value="UniProtKB-KW"/>
</dbReference>
<dbReference type="OrthoDB" id="408964at2759"/>
<evidence type="ECO:0000259" key="8">
    <source>
        <dbReference type="PROSITE" id="PS50011"/>
    </source>
</evidence>
<keyword evidence="11" id="KW-1185">Reference proteome</keyword>
<dbReference type="EMBL" id="CM032187">
    <property type="protein sequence ID" value="KAG7089431.1"/>
    <property type="molecule type" value="Genomic_DNA"/>
</dbReference>
<evidence type="ECO:0000313" key="10">
    <source>
        <dbReference type="EMBL" id="KAG7089431.1"/>
    </source>
</evidence>
<keyword evidence="2" id="KW-0723">Serine/threonine-protein kinase</keyword>
<dbReference type="Proteomes" id="UP001049176">
    <property type="component" value="Chromosome 7"/>
</dbReference>
<keyword evidence="3" id="KW-0808">Transferase</keyword>
<dbReference type="RefSeq" id="XP_043005901.1">
    <property type="nucleotide sequence ID" value="XM_043156116.1"/>
</dbReference>
<dbReference type="KEGG" id="more:E1B28_011117"/>